<reference evidence="1 2" key="1">
    <citation type="submission" date="2018-08" db="EMBL/GenBank/DDBJ databases">
        <title>Diversity &amp; Physiological Properties of Lignin-Decomposing Actinobacteria from Soil.</title>
        <authorList>
            <person name="Roh S.G."/>
            <person name="Kim S.B."/>
        </authorList>
    </citation>
    <scope>NUCLEOTIDE SEQUENCE [LARGE SCALE GENOMIC DNA]</scope>
    <source>
        <strain evidence="1 2">MMS17-GH009</strain>
    </source>
</reference>
<evidence type="ECO:0000313" key="2">
    <source>
        <dbReference type="Proteomes" id="UP000263377"/>
    </source>
</evidence>
<dbReference type="EMBL" id="QVIG01000001">
    <property type="protein sequence ID" value="RGD59402.1"/>
    <property type="molecule type" value="Genomic_DNA"/>
</dbReference>
<keyword evidence="2" id="KW-1185">Reference proteome</keyword>
<comment type="caution">
    <text evidence="1">The sequence shown here is derived from an EMBL/GenBank/DDBJ whole genome shotgun (WGS) entry which is preliminary data.</text>
</comment>
<evidence type="ECO:0000313" key="1">
    <source>
        <dbReference type="EMBL" id="RGD59402.1"/>
    </source>
</evidence>
<organism evidence="1 2">
    <name type="scientific">Kitasatospora xanthocidica</name>
    <dbReference type="NCBI Taxonomy" id="83382"/>
    <lineage>
        <taxon>Bacteria</taxon>
        <taxon>Bacillati</taxon>
        <taxon>Actinomycetota</taxon>
        <taxon>Actinomycetes</taxon>
        <taxon>Kitasatosporales</taxon>
        <taxon>Streptomycetaceae</taxon>
        <taxon>Kitasatospora</taxon>
    </lineage>
</organism>
<gene>
    <name evidence="1" type="ORF">DR950_17820</name>
</gene>
<dbReference type="RefSeq" id="WP_117487600.1">
    <property type="nucleotide sequence ID" value="NZ_QVIG01000001.1"/>
</dbReference>
<accession>A0A372ZVE4</accession>
<dbReference type="AlphaFoldDB" id="A0A372ZVE4"/>
<name>A0A372ZVE4_9ACTN</name>
<dbReference type="Proteomes" id="UP000263377">
    <property type="component" value="Unassembled WGS sequence"/>
</dbReference>
<sequence length="195" mass="21410">MSDKKPVLVGQQEFGAIYGGAARNVAQWIQRKQLDYSEAVIISGRAYWTVGFAVAQGERFKRPKEPNMAIVEQLVEEQSPGRGLVSALTVHRNDLPPIVGQHEIVAMIDEDPSSFLPRLKAAIRDDRFPAPDWGLSGSPLWLLSSALDTLETTTRFSKIKSRTPVINREVVEALQSGRYDGPGSEILARGAAKQG</sequence>
<proteinExistence type="predicted"/>
<protein>
    <submittedName>
        <fullName evidence="1">Uncharacterized protein</fullName>
    </submittedName>
</protein>